<proteinExistence type="inferred from homology"/>
<dbReference type="SUPFAM" id="SSF54826">
    <property type="entry name" value="Enolase N-terminal domain-like"/>
    <property type="match status" value="1"/>
</dbReference>
<dbReference type="Pfam" id="PF02746">
    <property type="entry name" value="MR_MLE_N"/>
    <property type="match status" value="1"/>
</dbReference>
<dbReference type="InterPro" id="IPR013342">
    <property type="entry name" value="Mandelate_racemase_C"/>
</dbReference>
<dbReference type="InterPro" id="IPR034593">
    <property type="entry name" value="DgoD-like"/>
</dbReference>
<accession>A0ABD5E4R3</accession>
<protein>
    <submittedName>
        <fullName evidence="5">Enolase C-terminal domain-like protein</fullName>
    </submittedName>
</protein>
<dbReference type="PANTHER" id="PTHR48080">
    <property type="entry name" value="D-GALACTONATE DEHYDRATASE-RELATED"/>
    <property type="match status" value="1"/>
</dbReference>
<dbReference type="Proteomes" id="UP001183607">
    <property type="component" value="Unassembled WGS sequence"/>
</dbReference>
<dbReference type="PROSITE" id="PS00908">
    <property type="entry name" value="MR_MLE_1"/>
    <property type="match status" value="1"/>
</dbReference>
<dbReference type="AlphaFoldDB" id="A0ABD5E4R3"/>
<comment type="caution">
    <text evidence="5">The sequence shown here is derived from an EMBL/GenBank/DDBJ whole genome shotgun (WGS) entry which is preliminary data.</text>
</comment>
<name>A0ABD5E4R3_9ACTN</name>
<dbReference type="GO" id="GO:0016836">
    <property type="term" value="F:hydro-lyase activity"/>
    <property type="evidence" value="ECO:0007669"/>
    <property type="project" value="UniProtKB-ARBA"/>
</dbReference>
<dbReference type="SUPFAM" id="SSF51604">
    <property type="entry name" value="Enolase C-terminal domain-like"/>
    <property type="match status" value="1"/>
</dbReference>
<gene>
    <name evidence="5" type="ORF">RM574_12645</name>
</gene>
<dbReference type="Pfam" id="PF13378">
    <property type="entry name" value="MR_MLE_C"/>
    <property type="match status" value="1"/>
</dbReference>
<dbReference type="Gene3D" id="3.20.20.120">
    <property type="entry name" value="Enolase-like C-terminal domain"/>
    <property type="match status" value="1"/>
</dbReference>
<evidence type="ECO:0000259" key="4">
    <source>
        <dbReference type="SMART" id="SM00922"/>
    </source>
</evidence>
<dbReference type="InterPro" id="IPR018110">
    <property type="entry name" value="Mandel_Rmase/mucon_lact_enz_CS"/>
</dbReference>
<organism evidence="5 6">
    <name type="scientific">Streptomyces evansiae</name>
    <dbReference type="NCBI Taxonomy" id="3075535"/>
    <lineage>
        <taxon>Bacteria</taxon>
        <taxon>Bacillati</taxon>
        <taxon>Actinomycetota</taxon>
        <taxon>Actinomycetes</taxon>
        <taxon>Kitasatosporales</taxon>
        <taxon>Streptomycetaceae</taxon>
        <taxon>Streptomyces</taxon>
    </lineage>
</organism>
<dbReference type="SFLD" id="SFLDS00001">
    <property type="entry name" value="Enolase"/>
    <property type="match status" value="1"/>
</dbReference>
<dbReference type="InterPro" id="IPR029017">
    <property type="entry name" value="Enolase-like_N"/>
</dbReference>
<evidence type="ECO:0000256" key="3">
    <source>
        <dbReference type="ARBA" id="ARBA00022842"/>
    </source>
</evidence>
<reference evidence="6" key="1">
    <citation type="submission" date="2023-07" db="EMBL/GenBank/DDBJ databases">
        <title>30 novel species of actinomycetes from the DSMZ collection.</title>
        <authorList>
            <person name="Nouioui I."/>
        </authorList>
    </citation>
    <scope>NUCLEOTIDE SEQUENCE [LARGE SCALE GENOMIC DNA]</scope>
    <source>
        <strain evidence="6">DSM 41982</strain>
    </source>
</reference>
<dbReference type="EMBL" id="JAVRER010000015">
    <property type="protein sequence ID" value="MDT0416339.1"/>
    <property type="molecule type" value="Genomic_DNA"/>
</dbReference>
<evidence type="ECO:0000313" key="5">
    <source>
        <dbReference type="EMBL" id="MDT0416339.1"/>
    </source>
</evidence>
<dbReference type="PANTHER" id="PTHR48080:SF6">
    <property type="entry name" value="STARVATION-SENSING PROTEIN RSPA"/>
    <property type="match status" value="1"/>
</dbReference>
<feature type="domain" description="Mandelate racemase/muconate lactonizing enzyme C-terminal" evidence="4">
    <location>
        <begin position="167"/>
        <end position="293"/>
    </location>
</feature>
<evidence type="ECO:0000256" key="2">
    <source>
        <dbReference type="ARBA" id="ARBA00022723"/>
    </source>
</evidence>
<evidence type="ECO:0000313" key="6">
    <source>
        <dbReference type="Proteomes" id="UP001183607"/>
    </source>
</evidence>
<dbReference type="FunFam" id="3.20.20.120:FF:000005">
    <property type="entry name" value="Putative L-rhamnonate dehydratase"/>
    <property type="match status" value="1"/>
</dbReference>
<keyword evidence="2" id="KW-0479">Metal-binding</keyword>
<keyword evidence="3" id="KW-0460">Magnesium</keyword>
<dbReference type="SMART" id="SM00922">
    <property type="entry name" value="MR_MLE"/>
    <property type="match status" value="1"/>
</dbReference>
<sequence>MASSAHSDSASADASAEIPAEILAPAPWSAPADDSEHLRITAVRTFLTAPQGCPYVIVRVETNQPGLYGLGCASDPQRTLAIRSVVDDYYAPMLLGRDPADIEDLHRLLFNSGYWRGGSIGQNALAGVDVALWDIKGKVAGLPLHQLLGGRAREAADAYTHVDGDNAGEIAEKVLAAHERGYRHVRVQVSVPGTDTYGTAPRDAAEARRRELRAGSWDSLAYLRHVPPVLREIRERVGTGVELLHDAHERLTPSQARELVHEVEDARLFFLEDALAPEDAAHFDQLRAAGSVPLAVGELYHDVMMYLPLLQRQVIDFARIRIPTLGGLTPTRKLVAAVELFGARTAPHGPGDVSPVGMAANLGLDLSSPAFGVQEAATFREATREVFPGTPVPERGRFHGTGLPGLGVDFDEAAARKYPVPEPLRHDRWALLRNGDGSVQRP</sequence>
<dbReference type="InterPro" id="IPR029065">
    <property type="entry name" value="Enolase_C-like"/>
</dbReference>
<comment type="similarity">
    <text evidence="1">Belongs to the mandelate racemase/muconate lactonizing enzyme family. GalD subfamily.</text>
</comment>
<dbReference type="InterPro" id="IPR036849">
    <property type="entry name" value="Enolase-like_C_sf"/>
</dbReference>
<dbReference type="InterPro" id="IPR013341">
    <property type="entry name" value="Mandelate_racemase_N_dom"/>
</dbReference>
<dbReference type="RefSeq" id="WP_311677036.1">
    <property type="nucleotide sequence ID" value="NZ_JAVRER010000015.1"/>
</dbReference>
<dbReference type="Gene3D" id="3.30.390.10">
    <property type="entry name" value="Enolase-like, N-terminal domain"/>
    <property type="match status" value="1"/>
</dbReference>
<dbReference type="GO" id="GO:0000287">
    <property type="term" value="F:magnesium ion binding"/>
    <property type="evidence" value="ECO:0007669"/>
    <property type="project" value="UniProtKB-ARBA"/>
</dbReference>
<evidence type="ECO:0000256" key="1">
    <source>
        <dbReference type="ARBA" id="ARBA00010339"/>
    </source>
</evidence>